<evidence type="ECO:0000256" key="8">
    <source>
        <dbReference type="ARBA" id="ARBA00065102"/>
    </source>
</evidence>
<dbReference type="Ensembl" id="ENSAOCT00000048946.1">
    <property type="protein sequence ID" value="ENSAOCP00000067374.1"/>
    <property type="gene ID" value="ENSAOCG00000012589.2"/>
</dbReference>
<keyword evidence="2" id="KW-1017">Isopeptide bond</keyword>
<evidence type="ECO:0000256" key="11">
    <source>
        <dbReference type="ARBA" id="ARBA00084075"/>
    </source>
</evidence>
<keyword evidence="6" id="KW-0804">Transcription</keyword>
<feature type="compositionally biased region" description="Basic residues" evidence="12">
    <location>
        <begin position="360"/>
        <end position="376"/>
    </location>
</feature>
<dbReference type="SMART" id="SM00576">
    <property type="entry name" value="BTP"/>
    <property type="match status" value="1"/>
</dbReference>
<reference evidence="14" key="3">
    <citation type="submission" date="2025-09" db="UniProtKB">
        <authorList>
            <consortium name="Ensembl"/>
        </authorList>
    </citation>
    <scope>IDENTIFICATION</scope>
</reference>
<evidence type="ECO:0000256" key="3">
    <source>
        <dbReference type="ARBA" id="ARBA00022553"/>
    </source>
</evidence>
<feature type="domain" description="Bromodomain associated" evidence="13">
    <location>
        <begin position="157"/>
        <end position="236"/>
    </location>
</feature>
<dbReference type="InterPro" id="IPR039460">
    <property type="entry name" value="SUPT7L/Spt7"/>
</dbReference>
<keyword evidence="4" id="KW-0832">Ubl conjugation</keyword>
<dbReference type="GO" id="GO:0005634">
    <property type="term" value="C:nucleus"/>
    <property type="evidence" value="ECO:0007669"/>
    <property type="project" value="UniProtKB-SubCell"/>
</dbReference>
<evidence type="ECO:0000256" key="9">
    <source>
        <dbReference type="ARBA" id="ARBA00074250"/>
    </source>
</evidence>
<dbReference type="FunFam" id="1.10.20.10:FF:000034">
    <property type="entry name" value="STAGA complex 65 subunit gamma"/>
    <property type="match status" value="1"/>
</dbReference>
<protein>
    <recommendedName>
        <fullName evidence="9">STAGA complex 65 subunit gamma</fullName>
    </recommendedName>
    <alternativeName>
        <fullName evidence="11">SPTF-associated factor 65 gamma</fullName>
    </alternativeName>
    <alternativeName>
        <fullName evidence="10">Suppressor of Ty 7-like</fullName>
    </alternativeName>
</protein>
<dbReference type="GO" id="GO:0003713">
    <property type="term" value="F:transcription coactivator activity"/>
    <property type="evidence" value="ECO:0007669"/>
    <property type="project" value="TreeGrafter"/>
</dbReference>
<sequence length="472" mass="52065">MMRYWGEIPGPAGAPPSRSSFDLLQREFRSVEMQDPPLHQPSAQRPRPTTMLDIPSEPCSLTIHTVQLCQHARRLRGLLASAQSQAQGQSSASSEGGSRLEEADASLPLRPPTPPVMPDDLLPADSKTPRQPFQLRHSDPESDFYKGKGEPVTELIWPSCRQLLYQSVATILAHAGFESAQESVLETLTDLVHEHYLRLTRLLRVAVDREARLGASPFPDVVEQVFHEVGIGSVLALQRFWQVRIKDYHSYMLQVSKDLSEEYERLVNPEKALEDSKPLRIKEEPMSDISFPVSEEPEADLASGDQALPMGVLGAHAERLASGLDGDHSPHASGKNGAAGWRRGPGWWPPSPSSPPPRGPGRRRVRGRGAHVHHERVGRSHGTLTGWGGVRHQLPVTFTRLPDGVLASLQPETQEEGEEDVMLCLWVQEAQGTDSELSSRSFTLVIIQLKKKQGSDLVGKHTSCAVLTVIQP</sequence>
<dbReference type="Pfam" id="PF07524">
    <property type="entry name" value="Bromo_TP"/>
    <property type="match status" value="1"/>
</dbReference>
<evidence type="ECO:0000256" key="4">
    <source>
        <dbReference type="ARBA" id="ARBA00022843"/>
    </source>
</evidence>
<reference evidence="14 15" key="1">
    <citation type="submission" date="2022-01" db="EMBL/GenBank/DDBJ databases">
        <title>A chromosome-scale genome assembly of the false clownfish, Amphiprion ocellaris.</title>
        <authorList>
            <person name="Ryu T."/>
        </authorList>
    </citation>
    <scope>NUCLEOTIDE SEQUENCE [LARGE SCALE GENOMIC DNA]</scope>
</reference>
<keyword evidence="5" id="KW-0805">Transcription regulation</keyword>
<gene>
    <name evidence="14" type="primary">SUPT7L</name>
</gene>
<dbReference type="CDD" id="cd06847">
    <property type="entry name" value="HFD_SUPT7L"/>
    <property type="match status" value="1"/>
</dbReference>
<dbReference type="InterPro" id="IPR006565">
    <property type="entry name" value="BTP"/>
</dbReference>
<evidence type="ECO:0000313" key="15">
    <source>
        <dbReference type="Proteomes" id="UP001501940"/>
    </source>
</evidence>
<evidence type="ECO:0000256" key="5">
    <source>
        <dbReference type="ARBA" id="ARBA00023015"/>
    </source>
</evidence>
<evidence type="ECO:0000256" key="7">
    <source>
        <dbReference type="ARBA" id="ARBA00023242"/>
    </source>
</evidence>
<reference evidence="14" key="2">
    <citation type="submission" date="2025-08" db="UniProtKB">
        <authorList>
            <consortium name="Ensembl"/>
        </authorList>
    </citation>
    <scope>IDENTIFICATION</scope>
</reference>
<evidence type="ECO:0000256" key="10">
    <source>
        <dbReference type="ARBA" id="ARBA00082307"/>
    </source>
</evidence>
<dbReference type="Proteomes" id="UP001501940">
    <property type="component" value="Chromosome 20"/>
</dbReference>
<comment type="subunit">
    <text evidence="8">Component of the STAGA transcription coactivator-HAT complex, at least composed of SUPT3H, SUPT7L, GCN5L2, TAF5L, TAF6L, TADA3L, TAD1L, TAF10, TAF12 and TAF9.</text>
</comment>
<keyword evidence="7" id="KW-0539">Nucleus</keyword>
<dbReference type="PANTHER" id="PTHR28598">
    <property type="entry name" value="STAGA COMPLEX 65 SUBUNIT GAMMA"/>
    <property type="match status" value="1"/>
</dbReference>
<dbReference type="GO" id="GO:0000124">
    <property type="term" value="C:SAGA complex"/>
    <property type="evidence" value="ECO:0007669"/>
    <property type="project" value="InterPro"/>
</dbReference>
<proteinExistence type="predicted"/>
<dbReference type="AlphaFoldDB" id="A0AAQ5ZQK0"/>
<dbReference type="Gene3D" id="1.10.20.10">
    <property type="entry name" value="Histone, subunit A"/>
    <property type="match status" value="1"/>
</dbReference>
<evidence type="ECO:0000313" key="14">
    <source>
        <dbReference type="Ensembl" id="ENSAOCP00000067374.1"/>
    </source>
</evidence>
<dbReference type="GO" id="GO:0046982">
    <property type="term" value="F:protein heterodimerization activity"/>
    <property type="evidence" value="ECO:0007669"/>
    <property type="project" value="InterPro"/>
</dbReference>
<dbReference type="InterPro" id="IPR009072">
    <property type="entry name" value="Histone-fold"/>
</dbReference>
<feature type="region of interest" description="Disordered" evidence="12">
    <location>
        <begin position="322"/>
        <end position="388"/>
    </location>
</feature>
<dbReference type="GeneTree" id="ENSGT00390000005572"/>
<comment type="subcellular location">
    <subcellularLocation>
        <location evidence="1">Nucleus</location>
    </subcellularLocation>
</comment>
<feature type="compositionally biased region" description="Pro residues" evidence="12">
    <location>
        <begin position="347"/>
        <end position="359"/>
    </location>
</feature>
<feature type="region of interest" description="Disordered" evidence="12">
    <location>
        <begin position="80"/>
        <end position="144"/>
    </location>
</feature>
<evidence type="ECO:0000256" key="6">
    <source>
        <dbReference type="ARBA" id="ARBA00023163"/>
    </source>
</evidence>
<feature type="compositionally biased region" description="Low complexity" evidence="12">
    <location>
        <begin position="80"/>
        <end position="97"/>
    </location>
</feature>
<feature type="region of interest" description="Disordered" evidence="12">
    <location>
        <begin position="32"/>
        <end position="52"/>
    </location>
</feature>
<dbReference type="PANTHER" id="PTHR28598:SF1">
    <property type="entry name" value="STAGA COMPLEX 65 SUBUNIT GAMMA"/>
    <property type="match status" value="1"/>
</dbReference>
<keyword evidence="3" id="KW-0597">Phosphoprotein</keyword>
<keyword evidence="15" id="KW-1185">Reference proteome</keyword>
<evidence type="ECO:0000256" key="2">
    <source>
        <dbReference type="ARBA" id="ARBA00022499"/>
    </source>
</evidence>
<name>A0AAQ5ZQK0_AMPOC</name>
<accession>A0AAQ5ZQK0</accession>
<organism evidence="14 15">
    <name type="scientific">Amphiprion ocellaris</name>
    <name type="common">Clown anemonefish</name>
    <dbReference type="NCBI Taxonomy" id="80972"/>
    <lineage>
        <taxon>Eukaryota</taxon>
        <taxon>Metazoa</taxon>
        <taxon>Chordata</taxon>
        <taxon>Craniata</taxon>
        <taxon>Vertebrata</taxon>
        <taxon>Euteleostomi</taxon>
        <taxon>Actinopterygii</taxon>
        <taxon>Neopterygii</taxon>
        <taxon>Teleostei</taxon>
        <taxon>Neoteleostei</taxon>
        <taxon>Acanthomorphata</taxon>
        <taxon>Ovalentaria</taxon>
        <taxon>Pomacentridae</taxon>
        <taxon>Amphiprion</taxon>
    </lineage>
</organism>
<evidence type="ECO:0000259" key="13">
    <source>
        <dbReference type="SMART" id="SM00576"/>
    </source>
</evidence>
<evidence type="ECO:0000256" key="12">
    <source>
        <dbReference type="SAM" id="MobiDB-lite"/>
    </source>
</evidence>
<evidence type="ECO:0000256" key="1">
    <source>
        <dbReference type="ARBA" id="ARBA00004123"/>
    </source>
</evidence>